<feature type="domain" description="Penicillin-binding protein transpeptidase" evidence="5">
    <location>
        <begin position="260"/>
        <end position="551"/>
    </location>
</feature>
<keyword evidence="7" id="KW-0132">Cell division</keyword>
<dbReference type="GO" id="GO:0008658">
    <property type="term" value="F:penicillin binding"/>
    <property type="evidence" value="ECO:0007669"/>
    <property type="project" value="InterPro"/>
</dbReference>
<comment type="subcellular location">
    <subcellularLocation>
        <location evidence="1">Membrane</location>
    </subcellularLocation>
</comment>
<evidence type="ECO:0000259" key="5">
    <source>
        <dbReference type="Pfam" id="PF00905"/>
    </source>
</evidence>
<dbReference type="InterPro" id="IPR050515">
    <property type="entry name" value="Beta-lactam/transpept"/>
</dbReference>
<feature type="domain" description="Penicillin-binding protein dimerisation" evidence="6">
    <location>
        <begin position="89"/>
        <end position="223"/>
    </location>
</feature>
<keyword evidence="4" id="KW-1133">Transmembrane helix</keyword>
<keyword evidence="2" id="KW-0378">Hydrolase</keyword>
<dbReference type="Pfam" id="PF03717">
    <property type="entry name" value="PBP_dimer"/>
    <property type="match status" value="1"/>
</dbReference>
<dbReference type="GO" id="GO:0005886">
    <property type="term" value="C:plasma membrane"/>
    <property type="evidence" value="ECO:0007669"/>
    <property type="project" value="TreeGrafter"/>
</dbReference>
<dbReference type="Gene3D" id="3.40.710.10">
    <property type="entry name" value="DD-peptidase/beta-lactamase superfamily"/>
    <property type="match status" value="1"/>
</dbReference>
<protein>
    <submittedName>
        <fullName evidence="7">Cell division protein FtsI</fullName>
    </submittedName>
</protein>
<dbReference type="Proteomes" id="UP000245911">
    <property type="component" value="Unassembled WGS sequence"/>
</dbReference>
<dbReference type="InterPro" id="IPR005311">
    <property type="entry name" value="PBP_dimer"/>
</dbReference>
<keyword evidence="2" id="KW-0645">Protease</keyword>
<evidence type="ECO:0000256" key="3">
    <source>
        <dbReference type="ARBA" id="ARBA00023136"/>
    </source>
</evidence>
<evidence type="ECO:0000313" key="8">
    <source>
        <dbReference type="Proteomes" id="UP000245911"/>
    </source>
</evidence>
<name>A0A2T8HYC9_9RHOB</name>
<dbReference type="GO" id="GO:0051301">
    <property type="term" value="P:cell division"/>
    <property type="evidence" value="ECO:0007669"/>
    <property type="project" value="UniProtKB-KW"/>
</dbReference>
<gene>
    <name evidence="7" type="ORF">DDE20_02410</name>
</gene>
<dbReference type="SUPFAM" id="SSF56519">
    <property type="entry name" value="Penicillin binding protein dimerisation domain"/>
    <property type="match status" value="1"/>
</dbReference>
<dbReference type="Gene3D" id="3.90.1310.10">
    <property type="entry name" value="Penicillin-binding protein 2a (Domain 2)"/>
    <property type="match status" value="1"/>
</dbReference>
<dbReference type="SUPFAM" id="SSF56601">
    <property type="entry name" value="beta-lactamase/transpeptidase-like"/>
    <property type="match status" value="1"/>
</dbReference>
<dbReference type="Gene3D" id="3.30.450.330">
    <property type="match status" value="1"/>
</dbReference>
<sequence length="591" mass="64602">MVRTPLRPLPRILDARAQGENPQAVEREMLRVRREQARDIGRKRAEWRLLILAVLFFAGYAAIGTRMGLLAAAPVIEAEPYVGEQIADARADILDRNGRILATNLVTNSLYAELRYMIDGDRAAAELARIFPDVDEDRLAARLTDPDRSFVWIRARLSPEQAQAVHDIGEPGLLLGPRQMRLYPNGRLAAHVLGGAGYGQQGVTAAEIIGTAGIEHRMDARLRDPDLADVPLTLSLDLAVQGVVEEVLGSGIEMLNARAGSAIIMDADTGELVAMASLPDFDPNDRPAPPVEGDPTEHPLFNHAVQGVYELGSVMKSFAVAQALDLGLVTPETVIDTRGPLRMAGFSIRDYRNYGAELPVSEVFVHSSNIGTARLAQMIGIDRQQDFLRRFGFLDPLDLEVTEARRALPQFPERWGELSAMTISYGHGLSTTPVHLAAGYAALVNGGRRVVPTLLRRPEVQPVEQLVTPETSRQMRAMMHAVVERGTARMAQVEGYAVGGKTGSADKPNPQGRYYDDRVIATFAGAFPMTDPRYVIVVTLDEPSETSGEQARRTAGWTVVPVAAEMVRRIAPMMGMRPQSDAEIEAAFSLR</sequence>
<keyword evidence="4" id="KW-0812">Transmembrane</keyword>
<dbReference type="Pfam" id="PF00905">
    <property type="entry name" value="Transpeptidase"/>
    <property type="match status" value="1"/>
</dbReference>
<dbReference type="InterPro" id="IPR012338">
    <property type="entry name" value="Beta-lactam/transpept-like"/>
</dbReference>
<dbReference type="InterPro" id="IPR036138">
    <property type="entry name" value="PBP_dimer_sf"/>
</dbReference>
<dbReference type="InterPro" id="IPR001460">
    <property type="entry name" value="PCN-bd_Tpept"/>
</dbReference>
<evidence type="ECO:0000256" key="2">
    <source>
        <dbReference type="ARBA" id="ARBA00022645"/>
    </source>
</evidence>
<keyword evidence="3 4" id="KW-0472">Membrane</keyword>
<keyword evidence="8" id="KW-1185">Reference proteome</keyword>
<dbReference type="PANTHER" id="PTHR30627:SF1">
    <property type="entry name" value="PEPTIDOGLYCAN D,D-TRANSPEPTIDASE FTSI"/>
    <property type="match status" value="1"/>
</dbReference>
<keyword evidence="2" id="KW-0121">Carboxypeptidase</keyword>
<dbReference type="GO" id="GO:0071555">
    <property type="term" value="P:cell wall organization"/>
    <property type="evidence" value="ECO:0007669"/>
    <property type="project" value="TreeGrafter"/>
</dbReference>
<evidence type="ECO:0000259" key="6">
    <source>
        <dbReference type="Pfam" id="PF03717"/>
    </source>
</evidence>
<evidence type="ECO:0000256" key="4">
    <source>
        <dbReference type="SAM" id="Phobius"/>
    </source>
</evidence>
<comment type="caution">
    <text evidence="7">The sequence shown here is derived from an EMBL/GenBank/DDBJ whole genome shotgun (WGS) entry which is preliminary data.</text>
</comment>
<dbReference type="AlphaFoldDB" id="A0A2T8HYC9"/>
<dbReference type="GO" id="GO:0004180">
    <property type="term" value="F:carboxypeptidase activity"/>
    <property type="evidence" value="ECO:0007669"/>
    <property type="project" value="UniProtKB-KW"/>
</dbReference>
<feature type="transmembrane region" description="Helical" evidence="4">
    <location>
        <begin position="49"/>
        <end position="69"/>
    </location>
</feature>
<proteinExistence type="predicted"/>
<dbReference type="PANTHER" id="PTHR30627">
    <property type="entry name" value="PEPTIDOGLYCAN D,D-TRANSPEPTIDASE"/>
    <property type="match status" value="1"/>
</dbReference>
<dbReference type="OrthoDB" id="9789078at2"/>
<evidence type="ECO:0000313" key="7">
    <source>
        <dbReference type="EMBL" id="PVH30417.1"/>
    </source>
</evidence>
<dbReference type="EMBL" id="QDKM01000001">
    <property type="protein sequence ID" value="PVH30417.1"/>
    <property type="molecule type" value="Genomic_DNA"/>
</dbReference>
<evidence type="ECO:0000256" key="1">
    <source>
        <dbReference type="ARBA" id="ARBA00004370"/>
    </source>
</evidence>
<dbReference type="RefSeq" id="WP_116556832.1">
    <property type="nucleotide sequence ID" value="NZ_QDKM01000001.1"/>
</dbReference>
<accession>A0A2T8HYC9</accession>
<keyword evidence="7" id="KW-0131">Cell cycle</keyword>
<organism evidence="7 8">
    <name type="scientific">Pararhodobacter oceanensis</name>
    <dbReference type="NCBI Taxonomy" id="2172121"/>
    <lineage>
        <taxon>Bacteria</taxon>
        <taxon>Pseudomonadati</taxon>
        <taxon>Pseudomonadota</taxon>
        <taxon>Alphaproteobacteria</taxon>
        <taxon>Rhodobacterales</taxon>
        <taxon>Paracoccaceae</taxon>
        <taxon>Pararhodobacter</taxon>
    </lineage>
</organism>
<reference evidence="7 8" key="1">
    <citation type="submission" date="2018-04" db="EMBL/GenBank/DDBJ databases">
        <title>Pararhodobacter oceanense sp. nov., isolated from marine intertidal sediment.</title>
        <authorList>
            <person name="Wang X.-L."/>
            <person name="Du Z.-J."/>
        </authorList>
    </citation>
    <scope>NUCLEOTIDE SEQUENCE [LARGE SCALE GENOMIC DNA]</scope>
    <source>
        <strain evidence="7 8">AM505</strain>
    </source>
</reference>